<reference evidence="2" key="1">
    <citation type="journal article" date="2019" name="Int. J. Syst. Evol. Microbiol.">
        <title>The Global Catalogue of Microorganisms (GCM) 10K type strain sequencing project: providing services to taxonomists for standard genome sequencing and annotation.</title>
        <authorList>
            <consortium name="The Broad Institute Genomics Platform"/>
            <consortium name="The Broad Institute Genome Sequencing Center for Infectious Disease"/>
            <person name="Wu L."/>
            <person name="Ma J."/>
        </authorList>
    </citation>
    <scope>NUCLEOTIDE SEQUENCE [LARGE SCALE GENOMIC DNA]</scope>
    <source>
        <strain evidence="2">KCTC 42501</strain>
    </source>
</reference>
<dbReference type="Gene3D" id="2.70.98.10">
    <property type="match status" value="1"/>
</dbReference>
<evidence type="ECO:0000313" key="1">
    <source>
        <dbReference type="EMBL" id="MFC3686528.1"/>
    </source>
</evidence>
<comment type="caution">
    <text evidence="1">The sequence shown here is derived from an EMBL/GenBank/DDBJ whole genome shotgun (WGS) entry which is preliminary data.</text>
</comment>
<evidence type="ECO:0000313" key="2">
    <source>
        <dbReference type="Proteomes" id="UP001595729"/>
    </source>
</evidence>
<accession>A0ABV7WB72</accession>
<dbReference type="EMBL" id="JBHRXX010000010">
    <property type="protein sequence ID" value="MFC3686528.1"/>
    <property type="molecule type" value="Genomic_DNA"/>
</dbReference>
<organism evidence="1 2">
    <name type="scientific">Hydrogenophaga luteola</name>
    <dbReference type="NCBI Taxonomy" id="1591122"/>
    <lineage>
        <taxon>Bacteria</taxon>
        <taxon>Pseudomonadati</taxon>
        <taxon>Pseudomonadota</taxon>
        <taxon>Betaproteobacteria</taxon>
        <taxon>Burkholderiales</taxon>
        <taxon>Comamonadaceae</taxon>
        <taxon>Hydrogenophaga</taxon>
    </lineage>
</organism>
<proteinExistence type="predicted"/>
<sequence>MTADTTTAFITRCGAHTVHWLDDGRQRLGLVPGFGGSAAAWLLHPQAGAAPRQPEVPFHLWRPWFGDPDPFSVASLPLVPWSNRISGGGFEQDGVFHPLAPNRAGEACPIHGEGWLRAWDVVTHDERQIELRLASRRFMGSPYDYIATQRYQLLPDGIEQTLSVTHRGESSLPYGLGQHPWLLRTPGTRVQARVSGVWLSHPDRLPLAHAAVPPDWDLSAGIEAHGSLIDNAFTGWDGTARIEWPESGWALTVEDTTPTGDGCLLLFRPEHGPSFCLEPVSHPIDAVHLPGRPGLRHLAQGQSMTQRLRWRFHRIG</sequence>
<dbReference type="Proteomes" id="UP001595729">
    <property type="component" value="Unassembled WGS sequence"/>
</dbReference>
<name>A0ABV7WB72_9BURK</name>
<gene>
    <name evidence="1" type="ORF">ACFOPI_23245</name>
</gene>
<dbReference type="InterPro" id="IPR014718">
    <property type="entry name" value="GH-type_carb-bd"/>
</dbReference>
<dbReference type="InterPro" id="IPR008183">
    <property type="entry name" value="Aldose_1/G6P_1-epimerase"/>
</dbReference>
<dbReference type="RefSeq" id="WP_382179504.1">
    <property type="nucleotide sequence ID" value="NZ_JBHRXX010000010.1"/>
</dbReference>
<protein>
    <submittedName>
        <fullName evidence="1">Aldose 1-epimerase</fullName>
    </submittedName>
</protein>
<dbReference type="SUPFAM" id="SSF74650">
    <property type="entry name" value="Galactose mutarotase-like"/>
    <property type="match status" value="1"/>
</dbReference>
<dbReference type="CDD" id="cd09021">
    <property type="entry name" value="Aldose_epim_Ec_YphB"/>
    <property type="match status" value="1"/>
</dbReference>
<dbReference type="Pfam" id="PF01263">
    <property type="entry name" value="Aldose_epim"/>
    <property type="match status" value="1"/>
</dbReference>
<keyword evidence="2" id="KW-1185">Reference proteome</keyword>
<dbReference type="InterPro" id="IPR011013">
    <property type="entry name" value="Gal_mutarotase_sf_dom"/>
</dbReference>